<evidence type="ECO:0000256" key="7">
    <source>
        <dbReference type="RuleBase" id="RU000489"/>
    </source>
</evidence>
<keyword evidence="5 7" id="KW-0326">Glycosidase</keyword>
<dbReference type="Gene3D" id="3.10.50.10">
    <property type="match status" value="1"/>
</dbReference>
<dbReference type="InterPro" id="IPR001223">
    <property type="entry name" value="Glyco_hydro18_cat"/>
</dbReference>
<dbReference type="OrthoDB" id="73875at2759"/>
<comment type="similarity">
    <text evidence="8">Belongs to the glycosyl hydrolase 18 family.</text>
</comment>
<dbReference type="SMART" id="SM00636">
    <property type="entry name" value="Glyco_18"/>
    <property type="match status" value="1"/>
</dbReference>
<evidence type="ECO:0000256" key="1">
    <source>
        <dbReference type="ARBA" id="ARBA00000822"/>
    </source>
</evidence>
<accession>A0A1R1Y9C6</accession>
<dbReference type="InterPro" id="IPR050314">
    <property type="entry name" value="Glycosyl_Hydrlase_18"/>
</dbReference>
<evidence type="ECO:0000256" key="3">
    <source>
        <dbReference type="ARBA" id="ARBA00023024"/>
    </source>
</evidence>
<keyword evidence="6" id="KW-0624">Polysaccharide degradation</keyword>
<evidence type="ECO:0000259" key="9">
    <source>
        <dbReference type="PROSITE" id="PS51910"/>
    </source>
</evidence>
<reference evidence="11" key="1">
    <citation type="submission" date="2017-01" db="EMBL/GenBank/DDBJ databases">
        <authorList>
            <person name="Wang Y."/>
            <person name="White M."/>
            <person name="Kvist S."/>
            <person name="Moncalvo J.-M."/>
        </authorList>
    </citation>
    <scope>NUCLEOTIDE SEQUENCE [LARGE SCALE GENOMIC DNA]</scope>
    <source>
        <strain evidence="11">ID-206-W2</strain>
    </source>
</reference>
<evidence type="ECO:0000256" key="6">
    <source>
        <dbReference type="ARBA" id="ARBA00023326"/>
    </source>
</evidence>
<dbReference type="InterPro" id="IPR011583">
    <property type="entry name" value="Chitinase_II/V-like_cat"/>
</dbReference>
<dbReference type="InterPro" id="IPR017853">
    <property type="entry name" value="GH"/>
</dbReference>
<organism evidence="10 11">
    <name type="scientific">Smittium culicis</name>
    <dbReference type="NCBI Taxonomy" id="133412"/>
    <lineage>
        <taxon>Eukaryota</taxon>
        <taxon>Fungi</taxon>
        <taxon>Fungi incertae sedis</taxon>
        <taxon>Zoopagomycota</taxon>
        <taxon>Kickxellomycotina</taxon>
        <taxon>Harpellomycetes</taxon>
        <taxon>Harpellales</taxon>
        <taxon>Legeriomycetaceae</taxon>
        <taxon>Smittium</taxon>
    </lineage>
</organism>
<evidence type="ECO:0000256" key="2">
    <source>
        <dbReference type="ARBA" id="ARBA00022801"/>
    </source>
</evidence>
<comment type="caution">
    <text evidence="10">The sequence shown here is derived from an EMBL/GenBank/DDBJ whole genome shotgun (WGS) entry which is preliminary data.</text>
</comment>
<evidence type="ECO:0000256" key="4">
    <source>
        <dbReference type="ARBA" id="ARBA00023277"/>
    </source>
</evidence>
<gene>
    <name evidence="10" type="ORF">AYI69_g4937</name>
</gene>
<dbReference type="PROSITE" id="PS51910">
    <property type="entry name" value="GH18_2"/>
    <property type="match status" value="1"/>
</dbReference>
<dbReference type="GO" id="GO:0008061">
    <property type="term" value="F:chitin binding"/>
    <property type="evidence" value="ECO:0007669"/>
    <property type="project" value="InterPro"/>
</dbReference>
<dbReference type="GO" id="GO:0008843">
    <property type="term" value="F:endochitinase activity"/>
    <property type="evidence" value="ECO:0007669"/>
    <property type="project" value="UniProtKB-EC"/>
</dbReference>
<comment type="catalytic activity">
    <reaction evidence="1">
        <text>Random endo-hydrolysis of N-acetyl-beta-D-glucosaminide (1-&gt;4)-beta-linkages in chitin and chitodextrins.</text>
        <dbReference type="EC" id="3.2.1.14"/>
    </reaction>
</comment>
<dbReference type="Proteomes" id="UP000187429">
    <property type="component" value="Unassembled WGS sequence"/>
</dbReference>
<dbReference type="Gene3D" id="3.20.20.80">
    <property type="entry name" value="Glycosidases"/>
    <property type="match status" value="1"/>
</dbReference>
<keyword evidence="3" id="KW-0146">Chitin degradation</keyword>
<dbReference type="PANTHER" id="PTHR11177">
    <property type="entry name" value="CHITINASE"/>
    <property type="match status" value="1"/>
</dbReference>
<dbReference type="InterPro" id="IPR001579">
    <property type="entry name" value="Glyco_hydro_18_chit_AS"/>
</dbReference>
<keyword evidence="11" id="KW-1185">Reference proteome</keyword>
<protein>
    <submittedName>
        <fullName evidence="10">Chitinase A1</fullName>
    </submittedName>
</protein>
<dbReference type="GO" id="GO:0006032">
    <property type="term" value="P:chitin catabolic process"/>
    <property type="evidence" value="ECO:0007669"/>
    <property type="project" value="UniProtKB-KW"/>
</dbReference>
<dbReference type="EMBL" id="LSSM01002009">
    <property type="protein sequence ID" value="OMJ23532.1"/>
    <property type="molecule type" value="Genomic_DNA"/>
</dbReference>
<dbReference type="SUPFAM" id="SSF51445">
    <property type="entry name" value="(Trans)glycosidases"/>
    <property type="match status" value="1"/>
</dbReference>
<dbReference type="GO" id="GO:0000272">
    <property type="term" value="P:polysaccharide catabolic process"/>
    <property type="evidence" value="ECO:0007669"/>
    <property type="project" value="UniProtKB-KW"/>
</dbReference>
<feature type="domain" description="GH18" evidence="9">
    <location>
        <begin position="5"/>
        <end position="389"/>
    </location>
</feature>
<keyword evidence="2 7" id="KW-0378">Hydrolase</keyword>
<evidence type="ECO:0000313" key="10">
    <source>
        <dbReference type="EMBL" id="OMJ23532.1"/>
    </source>
</evidence>
<dbReference type="PROSITE" id="PS01095">
    <property type="entry name" value="GH18_1"/>
    <property type="match status" value="1"/>
</dbReference>
<evidence type="ECO:0000313" key="11">
    <source>
        <dbReference type="Proteomes" id="UP000187429"/>
    </source>
</evidence>
<dbReference type="PANTHER" id="PTHR11177:SF317">
    <property type="entry name" value="CHITINASE 12-RELATED"/>
    <property type="match status" value="1"/>
</dbReference>
<name>A0A1R1Y9C6_9FUNG</name>
<dbReference type="Pfam" id="PF00704">
    <property type="entry name" value="Glyco_hydro_18"/>
    <property type="match status" value="1"/>
</dbReference>
<proteinExistence type="inferred from homology"/>
<dbReference type="InterPro" id="IPR029070">
    <property type="entry name" value="Chitinase_insertion_sf"/>
</dbReference>
<evidence type="ECO:0000256" key="5">
    <source>
        <dbReference type="ARBA" id="ARBA00023295"/>
    </source>
</evidence>
<evidence type="ECO:0000256" key="8">
    <source>
        <dbReference type="RuleBase" id="RU004453"/>
    </source>
</evidence>
<keyword evidence="4" id="KW-0119">Carbohydrate metabolism</keyword>
<dbReference type="AlphaFoldDB" id="A0A1R1Y9C6"/>
<sequence>MASAMRRVAYYTSWTFANLENGVIAVGDPWADTQISYGENNTYNGTAGAYGYLNSLTGDFRTRNPKIKTHISVGGWSWSKEFSVMASTEDGRKKFASSVCDFIIKYGFDGVDIDWEYPVTGGDPGNVYSPQDGENFIRLLSEMRNQLTQLALDINPKEIFELIVDMSPNSQIAQYTDVASISVIANFIHVMTYDANNVTQFSAAEALQYYIDRGADPEFIAIGATFSGKAFKNVQGNFNQANMGLGLKFAGTPAVGELPGMIDTGIISYNGIKQILSSATSGKSTRQLRNGYIQVDYPSSSVVDPSTPVEPTTPVGPPNVFSSYYDSSSKSNVLYNPSSKVWITYEGIESLVEKCNFAKAKNIQGGLFIWDISQDRDNTLINQLKGIIN</sequence>